<evidence type="ECO:0000256" key="1">
    <source>
        <dbReference type="SAM" id="MobiDB-lite"/>
    </source>
</evidence>
<dbReference type="NCBIfam" id="TIGR01640">
    <property type="entry name" value="F_box_assoc_1"/>
    <property type="match status" value="1"/>
</dbReference>
<sequence>MDRCKIVRHNTEKLPNDLIIEVLSRLPAKSVAIFRCVSKQWDSLLASQVFKESFLTNSLSRPGLLFNFRFGSKWHFFSSPQPQKFGENFSIVAKEHHMGSYKNCYIESCQSVHGFIYLRYRSKEIDETTQVIYNPCTRQHITLPKLETRYYDMRSFFVYDPIQKQFKVLCTYMVRKQPTNFDNMLYDMKYQVLTLGSGELLWREIECSFPQRPGGKSGRDNGICINGVLYYKTPYANGNIPMQIICFDVSSEKFSFIKIEKDLFVRNLVNYKGKLGVVVCFTKCNGKIRGEVWVLDDTIEAKWSKHKFVLPDHAMESMLATDRGEIVWVSSPSTYPSYVFYYTMESKRVRRFELIGMEDKVTGKDRYEFHTSTNHVENLMFLYKKPGLIHGTIANPAIKSNQSIGEDMQDNLGTKRGDQAAGRRERPTKRGEHEVH</sequence>
<dbReference type="AlphaFoldDB" id="R0GS22"/>
<keyword evidence="4" id="KW-1185">Reference proteome</keyword>
<gene>
    <name evidence="3" type="ORF">CARUB_v10010884mg</name>
</gene>
<dbReference type="Pfam" id="PF00646">
    <property type="entry name" value="F-box"/>
    <property type="match status" value="1"/>
</dbReference>
<evidence type="ECO:0000313" key="4">
    <source>
        <dbReference type="Proteomes" id="UP000029121"/>
    </source>
</evidence>
<dbReference type="eggNOG" id="ENOG502SNHU">
    <property type="taxonomic scope" value="Eukaryota"/>
</dbReference>
<dbReference type="CDD" id="cd22157">
    <property type="entry name" value="F-box_AtFBW1-like"/>
    <property type="match status" value="1"/>
</dbReference>
<reference evidence="4" key="1">
    <citation type="journal article" date="2013" name="Nat. Genet.">
        <title>The Capsella rubella genome and the genomic consequences of rapid mating system evolution.</title>
        <authorList>
            <person name="Slotte T."/>
            <person name="Hazzouri K.M."/>
            <person name="Agren J.A."/>
            <person name="Koenig D."/>
            <person name="Maumus F."/>
            <person name="Guo Y.L."/>
            <person name="Steige K."/>
            <person name="Platts A.E."/>
            <person name="Escobar J.S."/>
            <person name="Newman L.K."/>
            <person name="Wang W."/>
            <person name="Mandakova T."/>
            <person name="Vello E."/>
            <person name="Smith L.M."/>
            <person name="Henz S.R."/>
            <person name="Steffen J."/>
            <person name="Takuno S."/>
            <person name="Brandvain Y."/>
            <person name="Coop G."/>
            <person name="Andolfatto P."/>
            <person name="Hu T.T."/>
            <person name="Blanchette M."/>
            <person name="Clark R.M."/>
            <person name="Quesneville H."/>
            <person name="Nordborg M."/>
            <person name="Gaut B.S."/>
            <person name="Lysak M.A."/>
            <person name="Jenkins J."/>
            <person name="Grimwood J."/>
            <person name="Chapman J."/>
            <person name="Prochnik S."/>
            <person name="Shu S."/>
            <person name="Rokhsar D."/>
            <person name="Schmutz J."/>
            <person name="Weigel D."/>
            <person name="Wright S.I."/>
        </authorList>
    </citation>
    <scope>NUCLEOTIDE SEQUENCE [LARGE SCALE GENOMIC DNA]</scope>
    <source>
        <strain evidence="4">cv. Monte Gargano</strain>
    </source>
</reference>
<dbReference type="Pfam" id="PF08268">
    <property type="entry name" value="FBA_3"/>
    <property type="match status" value="1"/>
</dbReference>
<dbReference type="InterPro" id="IPR036047">
    <property type="entry name" value="F-box-like_dom_sf"/>
</dbReference>
<dbReference type="Proteomes" id="UP000029121">
    <property type="component" value="Unassembled WGS sequence"/>
</dbReference>
<proteinExistence type="predicted"/>
<dbReference type="InterPro" id="IPR001810">
    <property type="entry name" value="F-box_dom"/>
</dbReference>
<dbReference type="SMART" id="SM00256">
    <property type="entry name" value="FBOX"/>
    <property type="match status" value="1"/>
</dbReference>
<protein>
    <recommendedName>
        <fullName evidence="2">F-box domain-containing protein</fullName>
    </recommendedName>
</protein>
<feature type="domain" description="F-box" evidence="2">
    <location>
        <begin position="8"/>
        <end position="53"/>
    </location>
</feature>
<feature type="compositionally biased region" description="Basic and acidic residues" evidence="1">
    <location>
        <begin position="413"/>
        <end position="436"/>
    </location>
</feature>
<dbReference type="Gene3D" id="1.20.1280.50">
    <property type="match status" value="1"/>
</dbReference>
<dbReference type="SUPFAM" id="SSF81383">
    <property type="entry name" value="F-box domain"/>
    <property type="match status" value="1"/>
</dbReference>
<accession>R0GS22</accession>
<dbReference type="InterPro" id="IPR013187">
    <property type="entry name" value="F-box-assoc_dom_typ3"/>
</dbReference>
<evidence type="ECO:0000259" key="2">
    <source>
        <dbReference type="PROSITE" id="PS50181"/>
    </source>
</evidence>
<dbReference type="EMBL" id="KB870805">
    <property type="protein sequence ID" value="EOA38737.1"/>
    <property type="molecule type" value="Genomic_DNA"/>
</dbReference>
<name>R0GS22_9BRAS</name>
<organism evidence="3 4">
    <name type="scientific">Capsella rubella</name>
    <dbReference type="NCBI Taxonomy" id="81985"/>
    <lineage>
        <taxon>Eukaryota</taxon>
        <taxon>Viridiplantae</taxon>
        <taxon>Streptophyta</taxon>
        <taxon>Embryophyta</taxon>
        <taxon>Tracheophyta</taxon>
        <taxon>Spermatophyta</taxon>
        <taxon>Magnoliopsida</taxon>
        <taxon>eudicotyledons</taxon>
        <taxon>Gunneridae</taxon>
        <taxon>Pentapetalae</taxon>
        <taxon>rosids</taxon>
        <taxon>malvids</taxon>
        <taxon>Brassicales</taxon>
        <taxon>Brassicaceae</taxon>
        <taxon>Camelineae</taxon>
        <taxon>Capsella</taxon>
    </lineage>
</organism>
<evidence type="ECO:0000313" key="3">
    <source>
        <dbReference type="EMBL" id="EOA38737.1"/>
    </source>
</evidence>
<dbReference type="PANTHER" id="PTHR31111">
    <property type="entry name" value="BNAA05G37150D PROTEIN-RELATED"/>
    <property type="match status" value="1"/>
</dbReference>
<dbReference type="InterPro" id="IPR017451">
    <property type="entry name" value="F-box-assoc_interact_dom"/>
</dbReference>
<feature type="region of interest" description="Disordered" evidence="1">
    <location>
        <begin position="400"/>
        <end position="436"/>
    </location>
</feature>
<dbReference type="PROSITE" id="PS50181">
    <property type="entry name" value="FBOX"/>
    <property type="match status" value="1"/>
</dbReference>
<dbReference type="PANTHER" id="PTHR31111:SF114">
    <property type="entry name" value="F-BOX ASSOCIATED UBIQUITINATION EFFECTOR FAMILY PROTEIN-RELATED"/>
    <property type="match status" value="1"/>
</dbReference>